<dbReference type="Proteomes" id="UP000007264">
    <property type="component" value="Unassembled WGS sequence"/>
</dbReference>
<keyword evidence="8" id="KW-1185">Reference proteome</keyword>
<dbReference type="GO" id="GO:0005524">
    <property type="term" value="F:ATP binding"/>
    <property type="evidence" value="ECO:0007669"/>
    <property type="project" value="UniProtKB-KW"/>
</dbReference>
<dbReference type="RefSeq" id="XP_005650022.1">
    <property type="nucleotide sequence ID" value="XM_005649965.1"/>
</dbReference>
<dbReference type="Gene3D" id="3.40.50.300">
    <property type="entry name" value="P-loop containing nucleotide triphosphate hydrolases"/>
    <property type="match status" value="1"/>
</dbReference>
<dbReference type="AlphaFoldDB" id="I0Z4A9"/>
<dbReference type="InterPro" id="IPR017261">
    <property type="entry name" value="DNA_mismatch_repair_MutS/MSH"/>
</dbReference>
<dbReference type="InterPro" id="IPR027417">
    <property type="entry name" value="P-loop_NTPase"/>
</dbReference>
<gene>
    <name evidence="7" type="ORF">COCSUDRAFT_40713</name>
</gene>
<dbReference type="Pfam" id="PF00488">
    <property type="entry name" value="MutS_V"/>
    <property type="match status" value="1"/>
</dbReference>
<dbReference type="SUPFAM" id="SSF53150">
    <property type="entry name" value="DNA repair protein MutS, domain II"/>
    <property type="match status" value="1"/>
</dbReference>
<dbReference type="Pfam" id="PF01624">
    <property type="entry name" value="MutS_I"/>
    <property type="match status" value="1"/>
</dbReference>
<dbReference type="EMBL" id="AGSI01000004">
    <property type="protein sequence ID" value="EIE25478.1"/>
    <property type="molecule type" value="Genomic_DNA"/>
</dbReference>
<dbReference type="STRING" id="574566.I0Z4A9"/>
<evidence type="ECO:0000259" key="6">
    <source>
        <dbReference type="PROSITE" id="PS00486"/>
    </source>
</evidence>
<dbReference type="SUPFAM" id="SSF48334">
    <property type="entry name" value="DNA repair protein MutS, domain III"/>
    <property type="match status" value="1"/>
</dbReference>
<dbReference type="InterPro" id="IPR016151">
    <property type="entry name" value="DNA_mismatch_repair_MutS_N"/>
</dbReference>
<dbReference type="KEGG" id="csl:COCSUDRAFT_40713"/>
<dbReference type="SMART" id="SM00534">
    <property type="entry name" value="MUTSac"/>
    <property type="match status" value="1"/>
</dbReference>
<dbReference type="OrthoDB" id="10252754at2759"/>
<dbReference type="InterPro" id="IPR007695">
    <property type="entry name" value="DNA_mismatch_repair_MutS-lik_N"/>
</dbReference>
<name>I0Z4A9_COCSC</name>
<dbReference type="InterPro" id="IPR036678">
    <property type="entry name" value="MutS_con_dom_sf"/>
</dbReference>
<dbReference type="PANTHER" id="PTHR11361:SF148">
    <property type="entry name" value="DNA MISMATCH REPAIR PROTEIN MSH6"/>
    <property type="match status" value="1"/>
</dbReference>
<accession>I0Z4A9</accession>
<keyword evidence="5" id="KW-0238">DNA-binding</keyword>
<feature type="domain" description="DNA mismatch repair proteins mutS family" evidence="6">
    <location>
        <begin position="707"/>
        <end position="723"/>
    </location>
</feature>
<dbReference type="SMART" id="SM00533">
    <property type="entry name" value="MUTSd"/>
    <property type="match status" value="1"/>
</dbReference>
<proteinExistence type="inferred from homology"/>
<dbReference type="SUPFAM" id="SSF55271">
    <property type="entry name" value="DNA repair protein MutS, domain I"/>
    <property type="match status" value="1"/>
</dbReference>
<evidence type="ECO:0000256" key="5">
    <source>
        <dbReference type="ARBA" id="ARBA00023125"/>
    </source>
</evidence>
<evidence type="ECO:0000256" key="3">
    <source>
        <dbReference type="ARBA" id="ARBA00022763"/>
    </source>
</evidence>
<dbReference type="InterPro" id="IPR007860">
    <property type="entry name" value="DNA_mmatch_repair_MutS_con_dom"/>
</dbReference>
<keyword evidence="4" id="KW-0067">ATP-binding</keyword>
<dbReference type="PROSITE" id="PS00486">
    <property type="entry name" value="DNA_MISMATCH_REPAIR_2"/>
    <property type="match status" value="1"/>
</dbReference>
<dbReference type="Gene3D" id="3.30.420.110">
    <property type="entry name" value="MutS, connector domain"/>
    <property type="match status" value="1"/>
</dbReference>
<dbReference type="Gene3D" id="1.10.1420.10">
    <property type="match status" value="1"/>
</dbReference>
<protein>
    <recommendedName>
        <fullName evidence="6">DNA mismatch repair proteins mutS family domain-containing protein</fullName>
    </recommendedName>
</protein>
<evidence type="ECO:0000256" key="1">
    <source>
        <dbReference type="ARBA" id="ARBA00006271"/>
    </source>
</evidence>
<evidence type="ECO:0000256" key="4">
    <source>
        <dbReference type="ARBA" id="ARBA00022840"/>
    </source>
</evidence>
<dbReference type="PANTHER" id="PTHR11361">
    <property type="entry name" value="DNA MISMATCH REPAIR PROTEIN MUTS FAMILY MEMBER"/>
    <property type="match status" value="1"/>
</dbReference>
<organism evidence="7 8">
    <name type="scientific">Coccomyxa subellipsoidea (strain C-169)</name>
    <name type="common">Green microalga</name>
    <dbReference type="NCBI Taxonomy" id="574566"/>
    <lineage>
        <taxon>Eukaryota</taxon>
        <taxon>Viridiplantae</taxon>
        <taxon>Chlorophyta</taxon>
        <taxon>core chlorophytes</taxon>
        <taxon>Trebouxiophyceae</taxon>
        <taxon>Trebouxiophyceae incertae sedis</taxon>
        <taxon>Coccomyxaceae</taxon>
        <taxon>Coccomyxa</taxon>
        <taxon>Coccomyxa subellipsoidea</taxon>
    </lineage>
</organism>
<dbReference type="SUPFAM" id="SSF52540">
    <property type="entry name" value="P-loop containing nucleoside triphosphate hydrolases"/>
    <property type="match status" value="1"/>
</dbReference>
<comment type="similarity">
    <text evidence="1">Belongs to the DNA mismatch repair MutS family.</text>
</comment>
<dbReference type="InterPro" id="IPR036187">
    <property type="entry name" value="DNA_mismatch_repair_MutS_sf"/>
</dbReference>
<evidence type="ECO:0000313" key="7">
    <source>
        <dbReference type="EMBL" id="EIE25478.1"/>
    </source>
</evidence>
<keyword evidence="2" id="KW-0547">Nucleotide-binding</keyword>
<keyword evidence="3" id="KW-0227">DNA damage</keyword>
<dbReference type="GeneID" id="17043633"/>
<evidence type="ECO:0000313" key="8">
    <source>
        <dbReference type="Proteomes" id="UP000007264"/>
    </source>
</evidence>
<dbReference type="InterPro" id="IPR007696">
    <property type="entry name" value="DNA_mismatch_repair_MutS_core"/>
</dbReference>
<dbReference type="GO" id="GO:0030983">
    <property type="term" value="F:mismatched DNA binding"/>
    <property type="evidence" value="ECO:0007669"/>
    <property type="project" value="InterPro"/>
</dbReference>
<comment type="caution">
    <text evidence="7">The sequence shown here is derived from an EMBL/GenBank/DDBJ whole genome shotgun (WGS) entry which is preliminary data.</text>
</comment>
<dbReference type="Pfam" id="PF05192">
    <property type="entry name" value="MutS_III"/>
    <property type="match status" value="1"/>
</dbReference>
<dbReference type="Pfam" id="PF05188">
    <property type="entry name" value="MutS_II"/>
    <property type="match status" value="1"/>
</dbReference>
<dbReference type="InterPro" id="IPR000432">
    <property type="entry name" value="DNA_mismatch_repair_MutS_C"/>
</dbReference>
<reference evidence="7 8" key="1">
    <citation type="journal article" date="2012" name="Genome Biol.">
        <title>The genome of the polar eukaryotic microalga coccomyxa subellipsoidea reveals traits of cold adaptation.</title>
        <authorList>
            <person name="Blanc G."/>
            <person name="Agarkova I."/>
            <person name="Grimwood J."/>
            <person name="Kuo A."/>
            <person name="Brueggeman A."/>
            <person name="Dunigan D."/>
            <person name="Gurnon J."/>
            <person name="Ladunga I."/>
            <person name="Lindquist E."/>
            <person name="Lucas S."/>
            <person name="Pangilinan J."/>
            <person name="Proschold T."/>
            <person name="Salamov A."/>
            <person name="Schmutz J."/>
            <person name="Weeks D."/>
            <person name="Yamada T."/>
            <person name="Claverie J.M."/>
            <person name="Grigoriev I."/>
            <person name="Van Etten J."/>
            <person name="Lomsadze A."/>
            <person name="Borodovsky M."/>
        </authorList>
    </citation>
    <scope>NUCLEOTIDE SEQUENCE [LARGE SCALE GENOMIC DNA]</scope>
    <source>
        <strain evidence="7 8">C-169</strain>
    </source>
</reference>
<dbReference type="Gene3D" id="3.40.1170.10">
    <property type="entry name" value="DNA repair protein MutS, domain I"/>
    <property type="match status" value="1"/>
</dbReference>
<sequence>MSETLKGSYQEIQFWWCPPESQKQYWTVKSSYRDTIIFFKVGKFYELYEDDAEIGAQVLGWRMTVTGVGHCRQVGCPESGVEEAVSRLVSAGYKVARMEQMETAQEAKAARGPKATIRRQLTRVHTPATATGNVSVDAVHLMALHEAPIQNHATSSQDSRVTFSFAFLDAAAGRFYVGVADDDAGRSTLGALLTQVAPRELLVRRNALSSTTQRALSTPSVAMEVTNVTGAEFPDPDAIASASSLESMFNGLIVPHNIQAMGAGALTALSALCLYLKRAKANDELATHAQKVVSYETYAGALCLDGPTLTNLELLENTEGGTEGSLLAQLDTCASPGGRRLLRQWLCRPLLDVGAIEQRLDAADEIVKRPDLVTSLLATLRSMPDLERALGRARNAAAAPQPGLPTWALQAAQKRRLAALDIAVTAVAKAVSVLRELQRGQADPDGPALSALLVAAAASAPDERSPALKALMGIDEALVSSEGPAKGSKGKAKAQGRSVSLHPEALASLRAGSNSAAEESEDDSLDLEISLTSELIERFNAHSTVWEGLEEALSTIDVLTAFASFTETSNGQTCRPTVLPLASKAGRGALLDLRGLWHPCAVPGGGAGGCIVVNDLVMGGRAPETARTLLLTGPNMGGKSTILRAAATAVILAQMGCPVPAASATLTVADRIFTRLGAQDRIVAGQSTFLVECTEAAAILRHATQDSLVLCDELGRGTSTFDGYAIAHAVLKHLSSSIDCRLLFATHYHPLTMEFLASPRVKLGHMEALVTGGDSSSEGHITFLYKLLSGACPKSYGLQVARLAGIPFNVVTVAQQAGTQLEEKLQGAFGKKLKELLVEQESYCLRNIAKAGSNFSYEQLLEAWTAAQGNSSRK</sequence>
<dbReference type="GO" id="GO:0140664">
    <property type="term" value="F:ATP-dependent DNA damage sensor activity"/>
    <property type="evidence" value="ECO:0007669"/>
    <property type="project" value="InterPro"/>
</dbReference>
<dbReference type="GO" id="GO:0032301">
    <property type="term" value="C:MutSalpha complex"/>
    <property type="evidence" value="ECO:0007669"/>
    <property type="project" value="TreeGrafter"/>
</dbReference>
<dbReference type="eggNOG" id="KOG0217">
    <property type="taxonomic scope" value="Eukaryota"/>
</dbReference>
<evidence type="ECO:0000256" key="2">
    <source>
        <dbReference type="ARBA" id="ARBA00022741"/>
    </source>
</evidence>
<dbReference type="InterPro" id="IPR045076">
    <property type="entry name" value="MutS"/>
</dbReference>
<dbReference type="GO" id="GO:0006298">
    <property type="term" value="P:mismatch repair"/>
    <property type="evidence" value="ECO:0007669"/>
    <property type="project" value="InterPro"/>
</dbReference>
<dbReference type="PIRSF" id="PIRSF037677">
    <property type="entry name" value="DNA_mis_repair_Msh6"/>
    <property type="match status" value="1"/>
</dbReference>